<dbReference type="AlphaFoldDB" id="A0AAV3REA1"/>
<dbReference type="EMBL" id="BAABME010008957">
    <property type="protein sequence ID" value="GAA0174195.1"/>
    <property type="molecule type" value="Genomic_DNA"/>
</dbReference>
<organism evidence="1 2">
    <name type="scientific">Lithospermum erythrorhizon</name>
    <name type="common">Purple gromwell</name>
    <name type="synonym">Lithospermum officinale var. erythrorhizon</name>
    <dbReference type="NCBI Taxonomy" id="34254"/>
    <lineage>
        <taxon>Eukaryota</taxon>
        <taxon>Viridiplantae</taxon>
        <taxon>Streptophyta</taxon>
        <taxon>Embryophyta</taxon>
        <taxon>Tracheophyta</taxon>
        <taxon>Spermatophyta</taxon>
        <taxon>Magnoliopsida</taxon>
        <taxon>eudicotyledons</taxon>
        <taxon>Gunneridae</taxon>
        <taxon>Pentapetalae</taxon>
        <taxon>asterids</taxon>
        <taxon>lamiids</taxon>
        <taxon>Boraginales</taxon>
        <taxon>Boraginaceae</taxon>
        <taxon>Boraginoideae</taxon>
        <taxon>Lithospermeae</taxon>
        <taxon>Lithospermum</taxon>
    </lineage>
</organism>
<evidence type="ECO:0000313" key="1">
    <source>
        <dbReference type="EMBL" id="GAA0174195.1"/>
    </source>
</evidence>
<accession>A0AAV3REA1</accession>
<evidence type="ECO:0000313" key="2">
    <source>
        <dbReference type="Proteomes" id="UP001454036"/>
    </source>
</evidence>
<gene>
    <name evidence="1" type="ORF">LIER_27637</name>
</gene>
<proteinExistence type="predicted"/>
<comment type="caution">
    <text evidence="1">The sequence shown here is derived from an EMBL/GenBank/DDBJ whole genome shotgun (WGS) entry which is preliminary data.</text>
</comment>
<keyword evidence="2" id="KW-1185">Reference proteome</keyword>
<reference evidence="1 2" key="1">
    <citation type="submission" date="2024-01" db="EMBL/GenBank/DDBJ databases">
        <title>The complete chloroplast genome sequence of Lithospermum erythrorhizon: insights into the phylogenetic relationship among Boraginaceae species and the maternal lineages of purple gromwells.</title>
        <authorList>
            <person name="Okada T."/>
            <person name="Watanabe K."/>
        </authorList>
    </citation>
    <scope>NUCLEOTIDE SEQUENCE [LARGE SCALE GENOMIC DNA]</scope>
</reference>
<protein>
    <submittedName>
        <fullName evidence="1">Uncharacterized protein</fullName>
    </submittedName>
</protein>
<sequence length="109" mass="12530">MTKLHELVNTQGEEVKLCKEAIEGGCIAREIMTPAKIPEALKYEGKRDPKELERIFWSLKCYFNAMGIKEDKQKVDMTVLYLKENASLWWRCKHGDISKGLCDVIIGLI</sequence>
<dbReference type="Proteomes" id="UP001454036">
    <property type="component" value="Unassembled WGS sequence"/>
</dbReference>
<name>A0AAV3REA1_LITER</name>